<dbReference type="AlphaFoldDB" id="A0A5C6WSY6"/>
<comment type="catalytic activity">
    <reaction evidence="4 7">
        <text>uridine(38/39/40) in tRNA = pseudouridine(38/39/40) in tRNA</text>
        <dbReference type="Rhea" id="RHEA:22376"/>
        <dbReference type="Rhea" id="RHEA-COMP:10085"/>
        <dbReference type="Rhea" id="RHEA-COMP:10087"/>
        <dbReference type="ChEBI" id="CHEBI:65314"/>
        <dbReference type="ChEBI" id="CHEBI:65315"/>
        <dbReference type="EC" id="5.4.99.12"/>
    </reaction>
</comment>
<dbReference type="PIRSF" id="PIRSF001430">
    <property type="entry name" value="tRNA_psdUrid_synth"/>
    <property type="match status" value="1"/>
</dbReference>
<dbReference type="CDD" id="cd02570">
    <property type="entry name" value="PseudoU_synth_EcTruA"/>
    <property type="match status" value="1"/>
</dbReference>
<sequence>MVRIRLHIAYRGTAYHGWQIQPEDRTVEGELTRAVKTVLATDAPVKVQGASRTDSGVHALGQVAHFDHDSPRRLWDFVRALNALTDSDICVTRAELAAEGFHARHSARGKIYRYRIWNHRFDHPFLGDRVWQMGGRLDLERMRQAAARMVGTHDFGGFRTAGCDSPTTVRTMRRVEVIEAGPSMLEVEVEGTAFLKHMVRIMVGTLVDIGTGRMALEQLDEVFETGERWRAGQTAPACGLTLERVFYPEYPWEDPQPELGGAYLSEVGEG</sequence>
<dbReference type="InterPro" id="IPR020097">
    <property type="entry name" value="PsdUridine_synth_TruA_a/b_dom"/>
</dbReference>
<evidence type="ECO:0000256" key="3">
    <source>
        <dbReference type="ARBA" id="ARBA00023235"/>
    </source>
</evidence>
<dbReference type="HAMAP" id="MF_00171">
    <property type="entry name" value="TruA"/>
    <property type="match status" value="1"/>
</dbReference>
<feature type="binding site" evidence="4 6">
    <location>
        <position position="112"/>
    </location>
    <ligand>
        <name>substrate</name>
    </ligand>
</feature>
<feature type="active site" description="Nucleophile" evidence="4 5">
    <location>
        <position position="54"/>
    </location>
</feature>
<reference evidence="9 10" key="1">
    <citation type="submission" date="2019-08" db="EMBL/GenBank/DDBJ databases">
        <title>Bradymonadales sp. TMQ2.</title>
        <authorList>
            <person name="Liang Q."/>
        </authorList>
    </citation>
    <scope>NUCLEOTIDE SEQUENCE [LARGE SCALE GENOMIC DNA]</scope>
    <source>
        <strain evidence="9 10">TMQ2</strain>
    </source>
</reference>
<dbReference type="Pfam" id="PF01416">
    <property type="entry name" value="PseudoU_synth_1"/>
    <property type="match status" value="2"/>
</dbReference>
<dbReference type="OrthoDB" id="9811823at2"/>
<evidence type="ECO:0000259" key="8">
    <source>
        <dbReference type="Pfam" id="PF01416"/>
    </source>
</evidence>
<comment type="similarity">
    <text evidence="1 4 7">Belongs to the tRNA pseudouridine synthase TruA family.</text>
</comment>
<evidence type="ECO:0000313" key="9">
    <source>
        <dbReference type="EMBL" id="TXD31371.1"/>
    </source>
</evidence>
<feature type="domain" description="Pseudouridine synthase I TruA alpha/beta" evidence="8">
    <location>
        <begin position="9"/>
        <end position="98"/>
    </location>
</feature>
<keyword evidence="2 4" id="KW-0819">tRNA processing</keyword>
<organism evidence="9 10">
    <name type="scientific">Lujinxingia vulgaris</name>
    <dbReference type="NCBI Taxonomy" id="2600176"/>
    <lineage>
        <taxon>Bacteria</taxon>
        <taxon>Deltaproteobacteria</taxon>
        <taxon>Bradymonadales</taxon>
        <taxon>Lujinxingiaceae</taxon>
        <taxon>Lujinxingia</taxon>
    </lineage>
</organism>
<dbReference type="GO" id="GO:0031119">
    <property type="term" value="P:tRNA pseudouridine synthesis"/>
    <property type="evidence" value="ECO:0007669"/>
    <property type="project" value="UniProtKB-UniRule"/>
</dbReference>
<evidence type="ECO:0000256" key="6">
    <source>
        <dbReference type="PIRSR" id="PIRSR001430-2"/>
    </source>
</evidence>
<dbReference type="SUPFAM" id="SSF55120">
    <property type="entry name" value="Pseudouridine synthase"/>
    <property type="match status" value="1"/>
</dbReference>
<dbReference type="PANTHER" id="PTHR11142:SF0">
    <property type="entry name" value="TRNA PSEUDOURIDINE SYNTHASE-LIKE 1"/>
    <property type="match status" value="1"/>
</dbReference>
<comment type="caution">
    <text evidence="9">The sequence shown here is derived from an EMBL/GenBank/DDBJ whole genome shotgun (WGS) entry which is preliminary data.</text>
</comment>
<comment type="caution">
    <text evidence="4">Lacks conserved residue(s) required for the propagation of feature annotation.</text>
</comment>
<dbReference type="InterPro" id="IPR020095">
    <property type="entry name" value="PsdUridine_synth_TruA_C"/>
</dbReference>
<accession>A0A5C6WSY6</accession>
<dbReference type="RefSeq" id="WP_146977544.1">
    <property type="nucleotide sequence ID" value="NZ_VOSL01000148.1"/>
</dbReference>
<evidence type="ECO:0000256" key="2">
    <source>
        <dbReference type="ARBA" id="ARBA00022694"/>
    </source>
</evidence>
<evidence type="ECO:0000256" key="1">
    <source>
        <dbReference type="ARBA" id="ARBA00009375"/>
    </source>
</evidence>
<comment type="subunit">
    <text evidence="4">Homodimer.</text>
</comment>
<evidence type="ECO:0000256" key="7">
    <source>
        <dbReference type="RuleBase" id="RU003792"/>
    </source>
</evidence>
<dbReference type="Proteomes" id="UP000321046">
    <property type="component" value="Unassembled WGS sequence"/>
</dbReference>
<proteinExistence type="inferred from homology"/>
<dbReference type="InterPro" id="IPR001406">
    <property type="entry name" value="PsdUridine_synth_TruA"/>
</dbReference>
<protein>
    <recommendedName>
        <fullName evidence="4">tRNA pseudouridine synthase A</fullName>
        <ecNumber evidence="4">5.4.99.12</ecNumber>
    </recommendedName>
    <alternativeName>
        <fullName evidence="4">tRNA pseudouridine(38-40) synthase</fullName>
    </alternativeName>
    <alternativeName>
        <fullName evidence="4">tRNA pseudouridylate synthase I</fullName>
    </alternativeName>
    <alternativeName>
        <fullName evidence="4">tRNA-uridine isomerase I</fullName>
    </alternativeName>
</protein>
<evidence type="ECO:0000313" key="10">
    <source>
        <dbReference type="Proteomes" id="UP000321046"/>
    </source>
</evidence>
<dbReference type="EMBL" id="VOSL01000148">
    <property type="protein sequence ID" value="TXD31371.1"/>
    <property type="molecule type" value="Genomic_DNA"/>
</dbReference>
<comment type="function">
    <text evidence="4">Formation of pseudouridine at positions 38, 39 and 40 in the anticodon stem and loop of transfer RNAs.</text>
</comment>
<evidence type="ECO:0000256" key="5">
    <source>
        <dbReference type="PIRSR" id="PIRSR001430-1"/>
    </source>
</evidence>
<dbReference type="InterPro" id="IPR020094">
    <property type="entry name" value="TruA/RsuA/RluB/E/F_N"/>
</dbReference>
<feature type="domain" description="Pseudouridine synthase I TruA alpha/beta" evidence="8">
    <location>
        <begin position="145"/>
        <end position="248"/>
    </location>
</feature>
<keyword evidence="3 4" id="KW-0413">Isomerase</keyword>
<dbReference type="EC" id="5.4.99.12" evidence="4"/>
<evidence type="ECO:0000256" key="4">
    <source>
        <dbReference type="HAMAP-Rule" id="MF_00171"/>
    </source>
</evidence>
<dbReference type="FunFam" id="3.30.70.580:FF:000001">
    <property type="entry name" value="tRNA pseudouridine synthase A"/>
    <property type="match status" value="1"/>
</dbReference>
<dbReference type="InterPro" id="IPR020103">
    <property type="entry name" value="PsdUridine_synth_cat_dom_sf"/>
</dbReference>
<dbReference type="GO" id="GO:0160147">
    <property type="term" value="F:tRNA pseudouridine(38-40) synthase activity"/>
    <property type="evidence" value="ECO:0007669"/>
    <property type="project" value="UniProtKB-EC"/>
</dbReference>
<dbReference type="PANTHER" id="PTHR11142">
    <property type="entry name" value="PSEUDOURIDYLATE SYNTHASE"/>
    <property type="match status" value="1"/>
</dbReference>
<dbReference type="GO" id="GO:0003723">
    <property type="term" value="F:RNA binding"/>
    <property type="evidence" value="ECO:0007669"/>
    <property type="project" value="InterPro"/>
</dbReference>
<name>A0A5C6WSY6_9DELT</name>
<gene>
    <name evidence="4 9" type="primary">truA</name>
    <name evidence="9" type="ORF">FRC96_21160</name>
</gene>
<dbReference type="Gene3D" id="3.30.70.660">
    <property type="entry name" value="Pseudouridine synthase I, catalytic domain, C-terminal subdomain"/>
    <property type="match status" value="1"/>
</dbReference>
<dbReference type="NCBIfam" id="TIGR00071">
    <property type="entry name" value="hisT_truA"/>
    <property type="match status" value="1"/>
</dbReference>
<dbReference type="Gene3D" id="3.30.70.580">
    <property type="entry name" value="Pseudouridine synthase I, catalytic domain, N-terminal subdomain"/>
    <property type="match status" value="1"/>
</dbReference>